<protein>
    <recommendedName>
        <fullName evidence="3">Cupin domain-containing protein</fullName>
    </recommendedName>
</protein>
<evidence type="ECO:0008006" key="3">
    <source>
        <dbReference type="Google" id="ProtNLM"/>
    </source>
</evidence>
<gene>
    <name evidence="1" type="ORF">T23_13470</name>
</gene>
<organism evidence="1 2">
    <name type="scientific">Turicibacter faecis</name>
    <dbReference type="NCBI Taxonomy" id="2963365"/>
    <lineage>
        <taxon>Bacteria</taxon>
        <taxon>Bacillati</taxon>
        <taxon>Bacillota</taxon>
        <taxon>Erysipelotrichia</taxon>
        <taxon>Erysipelotrichales</taxon>
        <taxon>Turicibacteraceae</taxon>
        <taxon>Turicibacter</taxon>
    </lineage>
</organism>
<name>A0ABN6ZHI3_9FIRM</name>
<reference evidence="1" key="1">
    <citation type="journal article" date="2024" name="Int. J. Syst. Evol. Microbiol.">
        <title>Turicibacter faecis sp. nov., isolated from faeces of heart failure mouse model.</title>
        <authorList>
            <person name="Imamura Y."/>
            <person name="Motooka D."/>
            <person name="Nakajima Y."/>
            <person name="Ito S."/>
            <person name="Kitakaze M."/>
            <person name="Iida T."/>
            <person name="Nakamura S."/>
        </authorList>
    </citation>
    <scope>NUCLEOTIDE SEQUENCE</scope>
    <source>
        <strain evidence="1">TC023</strain>
    </source>
</reference>
<dbReference type="InterPro" id="IPR014710">
    <property type="entry name" value="RmlC-like_jellyroll"/>
</dbReference>
<proteinExistence type="predicted"/>
<evidence type="ECO:0000313" key="1">
    <source>
        <dbReference type="EMBL" id="BEH91245.1"/>
    </source>
</evidence>
<keyword evidence="2" id="KW-1185">Reference proteome</keyword>
<dbReference type="Proteomes" id="UP001432099">
    <property type="component" value="Chromosome"/>
</dbReference>
<accession>A0ABN6ZHI3</accession>
<sequence length="109" mass="12160">MESKVQFIDLGQLSSRKELLTTNDKYKCVQFNFETGEGLSKHRHNGYATVIVLKGSVKMSFEMENIPLADDGVFELTEKTMLSFDARVVHELVALTPAQILVILSAPLS</sequence>
<dbReference type="Gene3D" id="2.60.120.10">
    <property type="entry name" value="Jelly Rolls"/>
    <property type="match status" value="1"/>
</dbReference>
<dbReference type="SUPFAM" id="SSF51182">
    <property type="entry name" value="RmlC-like cupins"/>
    <property type="match status" value="1"/>
</dbReference>
<evidence type="ECO:0000313" key="2">
    <source>
        <dbReference type="Proteomes" id="UP001432099"/>
    </source>
</evidence>
<dbReference type="EMBL" id="AP028127">
    <property type="protein sequence ID" value="BEH91245.1"/>
    <property type="molecule type" value="Genomic_DNA"/>
</dbReference>
<dbReference type="RefSeq" id="WP_161832693.1">
    <property type="nucleotide sequence ID" value="NZ_AP028127.1"/>
</dbReference>
<dbReference type="InterPro" id="IPR011051">
    <property type="entry name" value="RmlC_Cupin_sf"/>
</dbReference>